<evidence type="ECO:0000313" key="1">
    <source>
        <dbReference type="EMBL" id="MFC6378623.1"/>
    </source>
</evidence>
<proteinExistence type="predicted"/>
<protein>
    <recommendedName>
        <fullName evidence="3">DUF2867 domain-containing protein</fullName>
    </recommendedName>
</protein>
<sequence length="159" mass="18452">MDAVLNFRLRDDWFFRYAIAVRELPLRLLKMRNTRPASSLQPFGMDNFTLLEKKGDRELIFGLAGKFWKADYGQRVITNGADFIAFSEAGTAKLVLSFTLNQLSETKSLLTTETRIFCPDKDALRSFTPYWYLIRPVSGLIRRRILTTIRRNAVRHISD</sequence>
<dbReference type="EMBL" id="JBHSUB010000011">
    <property type="protein sequence ID" value="MFC6378623.1"/>
    <property type="molecule type" value="Genomic_DNA"/>
</dbReference>
<gene>
    <name evidence="1" type="ORF">ACFP9W_11130</name>
</gene>
<evidence type="ECO:0008006" key="3">
    <source>
        <dbReference type="Google" id="ProtNLM"/>
    </source>
</evidence>
<keyword evidence="2" id="KW-1185">Reference proteome</keyword>
<name>A0ABW1W1U9_9GAMM</name>
<organism evidence="1 2">
    <name type="scientific">Tatumella terrea</name>
    <dbReference type="NCBI Taxonomy" id="419007"/>
    <lineage>
        <taxon>Bacteria</taxon>
        <taxon>Pseudomonadati</taxon>
        <taxon>Pseudomonadota</taxon>
        <taxon>Gammaproteobacteria</taxon>
        <taxon>Enterobacterales</taxon>
        <taxon>Erwiniaceae</taxon>
        <taxon>Tatumella</taxon>
    </lineage>
</organism>
<reference evidence="2" key="1">
    <citation type="journal article" date="2019" name="Int. J. Syst. Evol. Microbiol.">
        <title>The Global Catalogue of Microorganisms (GCM) 10K type strain sequencing project: providing services to taxonomists for standard genome sequencing and annotation.</title>
        <authorList>
            <consortium name="The Broad Institute Genomics Platform"/>
            <consortium name="The Broad Institute Genome Sequencing Center for Infectious Disease"/>
            <person name="Wu L."/>
            <person name="Ma J."/>
        </authorList>
    </citation>
    <scope>NUCLEOTIDE SEQUENCE [LARGE SCALE GENOMIC DNA]</scope>
    <source>
        <strain evidence="2">CGMCC 1.18518</strain>
    </source>
</reference>
<evidence type="ECO:0000313" key="2">
    <source>
        <dbReference type="Proteomes" id="UP001596230"/>
    </source>
</evidence>
<dbReference type="Proteomes" id="UP001596230">
    <property type="component" value="Unassembled WGS sequence"/>
</dbReference>
<comment type="caution">
    <text evidence="1">The sequence shown here is derived from an EMBL/GenBank/DDBJ whole genome shotgun (WGS) entry which is preliminary data.</text>
</comment>
<dbReference type="RefSeq" id="WP_385951208.1">
    <property type="nucleotide sequence ID" value="NZ_JBHSUB010000011.1"/>
</dbReference>
<accession>A0ABW1W1U9</accession>